<protein>
    <submittedName>
        <fullName evidence="2">Uncharacterized protein</fullName>
    </submittedName>
</protein>
<reference evidence="2 3" key="1">
    <citation type="submission" date="2012-03" db="EMBL/GenBank/DDBJ databases">
        <title>The Genome Sequence of Bartonella taylorii 8TBB.</title>
        <authorList>
            <consortium name="The Broad Institute Genome Sequencing Platform"/>
            <consortium name="The Broad Institute Genome Sequencing Center for Infectious Disease"/>
            <person name="Feldgarden M."/>
            <person name="Kirby J."/>
            <person name="Kosoy M."/>
            <person name="Birtles R."/>
            <person name="Probert W.S."/>
            <person name="Chiaraviglio L."/>
            <person name="Young S.K."/>
            <person name="Zeng Q."/>
            <person name="Gargeya S."/>
            <person name="Fitzgerald M."/>
            <person name="Haas B."/>
            <person name="Abouelleil A."/>
            <person name="Alvarado L."/>
            <person name="Arachchi H.M."/>
            <person name="Berlin A."/>
            <person name="Chapman S.B."/>
            <person name="Gearin G."/>
            <person name="Goldberg J."/>
            <person name="Griggs A."/>
            <person name="Gujja S."/>
            <person name="Hansen M."/>
            <person name="Heiman D."/>
            <person name="Howarth C."/>
            <person name="Larimer J."/>
            <person name="Lui A."/>
            <person name="MacDonald P.J.P."/>
            <person name="McCowen C."/>
            <person name="Montmayeur A."/>
            <person name="Murphy C."/>
            <person name="Neiman D."/>
            <person name="Pearson M."/>
            <person name="Priest M."/>
            <person name="Roberts A."/>
            <person name="Saif S."/>
            <person name="Shea T."/>
            <person name="Sisk P."/>
            <person name="Stolte C."/>
            <person name="Sykes S."/>
            <person name="Wortman J."/>
            <person name="Nusbaum C."/>
            <person name="Birren B."/>
        </authorList>
    </citation>
    <scope>NUCLEOTIDE SEQUENCE [LARGE SCALE GENOMIC DNA]</scope>
    <source>
        <strain evidence="2 3">8TBB</strain>
    </source>
</reference>
<dbReference type="RefSeq" id="WP_004858061.1">
    <property type="nucleotide sequence ID" value="NZ_JH725050.1"/>
</dbReference>
<name>A0A9P2S0X7_BARTA</name>
<evidence type="ECO:0000313" key="2">
    <source>
        <dbReference type="EMBL" id="EJF97196.1"/>
    </source>
</evidence>
<dbReference type="Proteomes" id="UP000002648">
    <property type="component" value="Unassembled WGS sequence"/>
</dbReference>
<dbReference type="OrthoDB" id="7923635at2"/>
<dbReference type="EMBL" id="AIMD01000013">
    <property type="protein sequence ID" value="EJF97196.1"/>
    <property type="molecule type" value="Genomic_DNA"/>
</dbReference>
<keyword evidence="1" id="KW-0732">Signal</keyword>
<organism evidence="2 3">
    <name type="scientific">Bartonella taylorii 8TBB</name>
    <dbReference type="NCBI Taxonomy" id="1094560"/>
    <lineage>
        <taxon>Bacteria</taxon>
        <taxon>Pseudomonadati</taxon>
        <taxon>Pseudomonadota</taxon>
        <taxon>Alphaproteobacteria</taxon>
        <taxon>Hyphomicrobiales</taxon>
        <taxon>Bartonellaceae</taxon>
        <taxon>Bartonella</taxon>
    </lineage>
</organism>
<gene>
    <name evidence="2" type="ORF">ME9_00282</name>
</gene>
<dbReference type="AlphaFoldDB" id="A0A9P2S0X7"/>
<evidence type="ECO:0000256" key="1">
    <source>
        <dbReference type="SAM" id="SignalP"/>
    </source>
</evidence>
<comment type="caution">
    <text evidence="2">The sequence shown here is derived from an EMBL/GenBank/DDBJ whole genome shotgun (WGS) entry which is preliminary data.</text>
</comment>
<accession>A0A9P2S0X7</accession>
<proteinExistence type="predicted"/>
<sequence>MLKPVLRLFPLFLFVIHTQTAMAKEKDNKFDFPQIIANYILTEDFLLKMEQIKKEECENLPPESKVSNIPFYSSIEEITAYISDQPKLMDILKNNNITPRDFAVGCNALQTTLIMLYENIYYENPKEKDSLFHEKNTVFLSNLEFGKKHMHRIWTVVSKVCDYLI</sequence>
<feature type="chain" id="PRO_5040270397" evidence="1">
    <location>
        <begin position="24"/>
        <end position="165"/>
    </location>
</feature>
<evidence type="ECO:0000313" key="3">
    <source>
        <dbReference type="Proteomes" id="UP000002648"/>
    </source>
</evidence>
<feature type="signal peptide" evidence="1">
    <location>
        <begin position="1"/>
        <end position="23"/>
    </location>
</feature>
<keyword evidence="3" id="KW-1185">Reference proteome</keyword>